<comment type="caution">
    <text evidence="2">The sequence shown here is derived from an EMBL/GenBank/DDBJ whole genome shotgun (WGS) entry which is preliminary data.</text>
</comment>
<keyword evidence="3" id="KW-1185">Reference proteome</keyword>
<keyword evidence="1" id="KW-0812">Transmembrane</keyword>
<evidence type="ECO:0000313" key="2">
    <source>
        <dbReference type="EMBL" id="MBO1518257.1"/>
    </source>
</evidence>
<feature type="transmembrane region" description="Helical" evidence="1">
    <location>
        <begin position="27"/>
        <end position="49"/>
    </location>
</feature>
<protein>
    <submittedName>
        <fullName evidence="2">Uncharacterized protein</fullName>
    </submittedName>
</protein>
<dbReference type="Proteomes" id="UP000664882">
    <property type="component" value="Unassembled WGS sequence"/>
</dbReference>
<evidence type="ECO:0000313" key="3">
    <source>
        <dbReference type="Proteomes" id="UP000664882"/>
    </source>
</evidence>
<sequence length="55" mass="6557">MFYIIIMAIANVILYTILNYFDVPLVITYGIIFIILITTIIAVLGRYLYQWLKRR</sequence>
<name>A0ABS3NCD5_9GAMM</name>
<evidence type="ECO:0000256" key="1">
    <source>
        <dbReference type="SAM" id="Phobius"/>
    </source>
</evidence>
<reference evidence="2 3" key="1">
    <citation type="submission" date="2021-03" db="EMBL/GenBank/DDBJ databases">
        <title>Oceanisphaera sp. nov., isolated from the intestine.</title>
        <authorList>
            <person name="Zhao L.-H."/>
            <person name="Shi L.-F."/>
        </authorList>
    </citation>
    <scope>NUCLEOTIDE SEQUENCE [LARGE SCALE GENOMIC DNA]</scope>
    <source>
        <strain evidence="2 3">DM8</strain>
    </source>
</reference>
<dbReference type="RefSeq" id="WP_208003836.1">
    <property type="nucleotide sequence ID" value="NZ_JAGDFX010000001.1"/>
</dbReference>
<proteinExistence type="predicted"/>
<keyword evidence="1" id="KW-1133">Transmembrane helix</keyword>
<dbReference type="EMBL" id="JAGDFX010000001">
    <property type="protein sequence ID" value="MBO1518257.1"/>
    <property type="molecule type" value="Genomic_DNA"/>
</dbReference>
<gene>
    <name evidence="2" type="ORF">J3U76_01190</name>
</gene>
<organism evidence="2 3">
    <name type="scientific">Oceanisphaera pacifica</name>
    <dbReference type="NCBI Taxonomy" id="2818389"/>
    <lineage>
        <taxon>Bacteria</taxon>
        <taxon>Pseudomonadati</taxon>
        <taxon>Pseudomonadota</taxon>
        <taxon>Gammaproteobacteria</taxon>
        <taxon>Aeromonadales</taxon>
        <taxon>Aeromonadaceae</taxon>
        <taxon>Oceanisphaera</taxon>
    </lineage>
</organism>
<feature type="transmembrane region" description="Helical" evidence="1">
    <location>
        <begin position="5"/>
        <end position="21"/>
    </location>
</feature>
<accession>A0ABS3NCD5</accession>
<keyword evidence="1" id="KW-0472">Membrane</keyword>